<dbReference type="Proteomes" id="UP001594351">
    <property type="component" value="Unassembled WGS sequence"/>
</dbReference>
<gene>
    <name evidence="2" type="ORF">ACFL27_04555</name>
</gene>
<accession>A0ABV6YTR5</accession>
<evidence type="ECO:0000256" key="1">
    <source>
        <dbReference type="SAM" id="SignalP"/>
    </source>
</evidence>
<comment type="caution">
    <text evidence="2">The sequence shown here is derived from an EMBL/GenBank/DDBJ whole genome shotgun (WGS) entry which is preliminary data.</text>
</comment>
<feature type="signal peptide" evidence="1">
    <location>
        <begin position="1"/>
        <end position="28"/>
    </location>
</feature>
<organism evidence="2 3">
    <name type="scientific">candidate division CSSED10-310 bacterium</name>
    <dbReference type="NCBI Taxonomy" id="2855610"/>
    <lineage>
        <taxon>Bacteria</taxon>
        <taxon>Bacteria division CSSED10-310</taxon>
    </lineage>
</organism>
<evidence type="ECO:0000313" key="2">
    <source>
        <dbReference type="EMBL" id="MFC1849463.1"/>
    </source>
</evidence>
<evidence type="ECO:0000313" key="3">
    <source>
        <dbReference type="Proteomes" id="UP001594351"/>
    </source>
</evidence>
<proteinExistence type="predicted"/>
<reference evidence="2 3" key="1">
    <citation type="submission" date="2024-09" db="EMBL/GenBank/DDBJ databases">
        <title>Laminarin stimulates single cell rates of sulfate reduction while oxygen inhibits transcriptomic activity in coastal marine sediment.</title>
        <authorList>
            <person name="Lindsay M."/>
            <person name="Orcutt B."/>
            <person name="Emerson D."/>
            <person name="Stepanauskas R."/>
            <person name="D'Angelo T."/>
        </authorList>
    </citation>
    <scope>NUCLEOTIDE SEQUENCE [LARGE SCALE GENOMIC DNA]</scope>
    <source>
        <strain evidence="2">SAG AM-311-K15</strain>
    </source>
</reference>
<feature type="chain" id="PRO_5045809025" description="Outer membrane protein beta-barrel domain-containing protein" evidence="1">
    <location>
        <begin position="29"/>
        <end position="204"/>
    </location>
</feature>
<dbReference type="Gene3D" id="2.40.160.20">
    <property type="match status" value="1"/>
</dbReference>
<dbReference type="EMBL" id="JBHPBY010000040">
    <property type="protein sequence ID" value="MFC1849463.1"/>
    <property type="molecule type" value="Genomic_DNA"/>
</dbReference>
<dbReference type="SUPFAM" id="SSF56925">
    <property type="entry name" value="OMPA-like"/>
    <property type="match status" value="1"/>
</dbReference>
<sequence>MKNGQLNKIYISLTLIVFFCFASGTGLAQDLTDATFFQFGSGLYMPATDGWDEVYDSDIIPITLGYTKFYTDVLGLELAVGYYAQTGETVEGEGFEPESVDFLMVPLTITGIARLTLGVTTPYAGFGLGGAYFSEAASGWDNTGYTYLALAKGGANLSLTEKWLVFAEIHYSYIPVEGDEKSLSGEDVDFGGLGAILGVRYRTR</sequence>
<dbReference type="InterPro" id="IPR011250">
    <property type="entry name" value="OMP/PagP_B-barrel"/>
</dbReference>
<protein>
    <recommendedName>
        <fullName evidence="4">Outer membrane protein beta-barrel domain-containing protein</fullName>
    </recommendedName>
</protein>
<keyword evidence="3" id="KW-1185">Reference proteome</keyword>
<name>A0ABV6YTR5_UNCC1</name>
<keyword evidence="1" id="KW-0732">Signal</keyword>
<evidence type="ECO:0008006" key="4">
    <source>
        <dbReference type="Google" id="ProtNLM"/>
    </source>
</evidence>